<name>A0A383DEP6_9ZZZZ</name>
<dbReference type="Gene3D" id="1.10.15.40">
    <property type="entry name" value="Electron transport complex subunit B, putative Fe-S cluster"/>
    <property type="match status" value="1"/>
</dbReference>
<sequence>MARIPITDIDRCLPQTQCTRCGYPSCQDYAEAIATRQIAINRCPPGGDATIQSLATLLGESLLPVDPECGRSRPSMQACII</sequence>
<evidence type="ECO:0000256" key="5">
    <source>
        <dbReference type="ARBA" id="ARBA00022967"/>
    </source>
</evidence>
<proteinExistence type="predicted"/>
<keyword evidence="9" id="KW-0472">Membrane</keyword>
<reference evidence="11" key="1">
    <citation type="submission" date="2018-05" db="EMBL/GenBank/DDBJ databases">
        <authorList>
            <person name="Lanie J.A."/>
            <person name="Ng W.-L."/>
            <person name="Kazmierczak K.M."/>
            <person name="Andrzejewski T.M."/>
            <person name="Davidsen T.M."/>
            <person name="Wayne K.J."/>
            <person name="Tettelin H."/>
            <person name="Glass J.I."/>
            <person name="Rusch D."/>
            <person name="Podicherti R."/>
            <person name="Tsui H.-C.T."/>
            <person name="Winkler M.E."/>
        </authorList>
    </citation>
    <scope>NUCLEOTIDE SEQUENCE</scope>
</reference>
<dbReference type="GO" id="GO:0046872">
    <property type="term" value="F:metal ion binding"/>
    <property type="evidence" value="ECO:0007669"/>
    <property type="project" value="UniProtKB-KW"/>
</dbReference>
<dbReference type="GO" id="GO:0009055">
    <property type="term" value="F:electron transfer activity"/>
    <property type="evidence" value="ECO:0007669"/>
    <property type="project" value="InterPro"/>
</dbReference>
<dbReference type="InterPro" id="IPR007202">
    <property type="entry name" value="4Fe-4S_dom"/>
</dbReference>
<protein>
    <recommendedName>
        <fullName evidence="10">4Fe-4S domain-containing protein</fullName>
    </recommendedName>
</protein>
<keyword evidence="1" id="KW-0813">Transport</keyword>
<feature type="domain" description="4Fe-4S" evidence="10">
    <location>
        <begin position="1"/>
        <end position="60"/>
    </location>
</feature>
<dbReference type="Pfam" id="PF04060">
    <property type="entry name" value="FeS"/>
    <property type="match status" value="1"/>
</dbReference>
<evidence type="ECO:0000256" key="8">
    <source>
        <dbReference type="ARBA" id="ARBA00023014"/>
    </source>
</evidence>
<keyword evidence="7" id="KW-0408">Iron</keyword>
<dbReference type="NCBIfam" id="TIGR01944">
    <property type="entry name" value="rnfB"/>
    <property type="match status" value="1"/>
</dbReference>
<dbReference type="InterPro" id="IPR010207">
    <property type="entry name" value="Elect_transpt_cplx_RnfB/RsxB"/>
</dbReference>
<evidence type="ECO:0000256" key="9">
    <source>
        <dbReference type="ARBA" id="ARBA00023136"/>
    </source>
</evidence>
<accession>A0A383DEP6</accession>
<keyword evidence="3" id="KW-0479">Metal-binding</keyword>
<evidence type="ECO:0000256" key="3">
    <source>
        <dbReference type="ARBA" id="ARBA00022723"/>
    </source>
</evidence>
<dbReference type="GO" id="GO:0051539">
    <property type="term" value="F:4 iron, 4 sulfur cluster binding"/>
    <property type="evidence" value="ECO:0007669"/>
    <property type="project" value="UniProtKB-KW"/>
</dbReference>
<evidence type="ECO:0000256" key="1">
    <source>
        <dbReference type="ARBA" id="ARBA00022448"/>
    </source>
</evidence>
<feature type="non-terminal residue" evidence="11">
    <location>
        <position position="81"/>
    </location>
</feature>
<dbReference type="PROSITE" id="PS51656">
    <property type="entry name" value="4FE4S"/>
    <property type="match status" value="1"/>
</dbReference>
<evidence type="ECO:0000256" key="4">
    <source>
        <dbReference type="ARBA" id="ARBA00022737"/>
    </source>
</evidence>
<dbReference type="AlphaFoldDB" id="A0A383DEP6"/>
<keyword evidence="4" id="KW-0677">Repeat</keyword>
<organism evidence="11">
    <name type="scientific">marine metagenome</name>
    <dbReference type="NCBI Taxonomy" id="408172"/>
    <lineage>
        <taxon>unclassified sequences</taxon>
        <taxon>metagenomes</taxon>
        <taxon>ecological metagenomes</taxon>
    </lineage>
</organism>
<keyword evidence="2" id="KW-0004">4Fe-4S</keyword>
<evidence type="ECO:0000256" key="2">
    <source>
        <dbReference type="ARBA" id="ARBA00022485"/>
    </source>
</evidence>
<evidence type="ECO:0000259" key="10">
    <source>
        <dbReference type="PROSITE" id="PS51656"/>
    </source>
</evidence>
<dbReference type="EMBL" id="UINC01216552">
    <property type="protein sequence ID" value="SVE42735.1"/>
    <property type="molecule type" value="Genomic_DNA"/>
</dbReference>
<keyword evidence="5" id="KW-1278">Translocase</keyword>
<evidence type="ECO:0000256" key="6">
    <source>
        <dbReference type="ARBA" id="ARBA00022982"/>
    </source>
</evidence>
<evidence type="ECO:0000256" key="7">
    <source>
        <dbReference type="ARBA" id="ARBA00023004"/>
    </source>
</evidence>
<keyword evidence="6" id="KW-0249">Electron transport</keyword>
<gene>
    <name evidence="11" type="ORF">METZ01_LOCUS495589</name>
</gene>
<evidence type="ECO:0000313" key="11">
    <source>
        <dbReference type="EMBL" id="SVE42735.1"/>
    </source>
</evidence>
<keyword evidence="8" id="KW-0411">Iron-sulfur</keyword>